<feature type="domain" description="DUF7507" evidence="2">
    <location>
        <begin position="57"/>
        <end position="103"/>
    </location>
</feature>
<evidence type="ECO:0000259" key="2">
    <source>
        <dbReference type="Pfam" id="PF24346"/>
    </source>
</evidence>
<organism evidence="3 4">
    <name type="scientific">Candidatus Frankia alpina</name>
    <dbReference type="NCBI Taxonomy" id="2699483"/>
    <lineage>
        <taxon>Bacteria</taxon>
        <taxon>Bacillati</taxon>
        <taxon>Actinomycetota</taxon>
        <taxon>Actinomycetes</taxon>
        <taxon>Frankiales</taxon>
        <taxon>Frankiaceae</taxon>
        <taxon>Frankia</taxon>
    </lineage>
</organism>
<gene>
    <name evidence="3" type="ORF">E7Y31_03485</name>
</gene>
<feature type="compositionally biased region" description="Low complexity" evidence="1">
    <location>
        <begin position="252"/>
        <end position="266"/>
    </location>
</feature>
<keyword evidence="4" id="KW-1185">Reference proteome</keyword>
<accession>A0A4S5EU08</accession>
<evidence type="ECO:0000256" key="1">
    <source>
        <dbReference type="SAM" id="MobiDB-lite"/>
    </source>
</evidence>
<evidence type="ECO:0000313" key="4">
    <source>
        <dbReference type="Proteomes" id="UP000305282"/>
    </source>
</evidence>
<dbReference type="OrthoDB" id="3225333at2"/>
<feature type="compositionally biased region" description="Basic residues" evidence="1">
    <location>
        <begin position="237"/>
        <end position="251"/>
    </location>
</feature>
<proteinExistence type="predicted"/>
<sequence length="277" mass="28713">MNVAVSGNYTWTVPNVSWQGNVVTRTLDEGSAAGANGGEIHYAPFSNLVTCQSGTPTPSISLTKSVAQTSFTGAGQPLNYSYLVTNSGNTTLTGVAVADALAGVVVNHATASGTTPTGTPVTSTPFTTTTRLVRNPAGPGFPFIIFPFRPPDGFDRPFDHRPDDDSPVTGVGVAGVGVVGSRRGRSPDGPACPPAQRRAGRQAHGWPTARRHGPATTPAGVPARRGRAPARGPRGAGRARCRRRSRRRRAAGRSTTSTPAAAGAGRWPRTAGRCARR</sequence>
<reference evidence="3 4" key="1">
    <citation type="submission" date="2019-04" db="EMBL/GenBank/DDBJ databases">
        <title>Draft genome sequences for three unisolated Alnus-infective Frankia Sp+ strains, AgTrS, AiOr and AvVan, the first sequenced Frankia strains able to sporulate in-planta.</title>
        <authorList>
            <person name="Bethencourt L."/>
            <person name="Vautrin F."/>
            <person name="Taib N."/>
            <person name="Dubost A."/>
            <person name="Castro-Garcia L."/>
            <person name="Imbaud O."/>
            <person name="Abrouk D."/>
            <person name="Fournier P."/>
            <person name="Briolay J."/>
            <person name="Nguyen A."/>
            <person name="Normand P."/>
            <person name="Fernandez M.P."/>
            <person name="Brochier-Armanet C."/>
            <person name="Herrera-Belaroussi A."/>
        </authorList>
    </citation>
    <scope>NUCLEOTIDE SEQUENCE [LARGE SCALE GENOMIC DNA]</scope>
    <source>
        <strain evidence="3 4">AvVan</strain>
    </source>
</reference>
<feature type="region of interest" description="Disordered" evidence="1">
    <location>
        <begin position="178"/>
        <end position="277"/>
    </location>
</feature>
<evidence type="ECO:0000313" key="3">
    <source>
        <dbReference type="EMBL" id="THJ75783.1"/>
    </source>
</evidence>
<dbReference type="EMBL" id="SSXH01000044">
    <property type="protein sequence ID" value="THJ75783.1"/>
    <property type="molecule type" value="Genomic_DNA"/>
</dbReference>
<dbReference type="Pfam" id="PF24346">
    <property type="entry name" value="DUF7507"/>
    <property type="match status" value="1"/>
</dbReference>
<protein>
    <recommendedName>
        <fullName evidence="2">DUF7507 domain-containing protein</fullName>
    </recommendedName>
</protein>
<feature type="compositionally biased region" description="Low complexity" evidence="1">
    <location>
        <begin position="218"/>
        <end position="236"/>
    </location>
</feature>
<comment type="caution">
    <text evidence="3">The sequence shown here is derived from an EMBL/GenBank/DDBJ whole genome shotgun (WGS) entry which is preliminary data.</text>
</comment>
<name>A0A4S5EU08_9ACTN</name>
<dbReference type="AlphaFoldDB" id="A0A4S5EU08"/>
<dbReference type="Proteomes" id="UP000305282">
    <property type="component" value="Unassembled WGS sequence"/>
</dbReference>
<dbReference type="InterPro" id="IPR055354">
    <property type="entry name" value="DUF7507"/>
</dbReference>